<evidence type="ECO:0000259" key="1">
    <source>
        <dbReference type="Pfam" id="PF18657"/>
    </source>
</evidence>
<feature type="domain" description="YDG" evidence="1">
    <location>
        <begin position="870"/>
        <end position="946"/>
    </location>
</feature>
<reference evidence="3 4" key="1">
    <citation type="submission" date="2024-04" db="EMBL/GenBank/DDBJ databases">
        <title>Flavobacterium sp. DGU11 16S ribosomal RNA gene Genome sequencing and assembly.</title>
        <authorList>
            <person name="Park S."/>
        </authorList>
    </citation>
    <scope>NUCLEOTIDE SEQUENCE [LARGE SCALE GENOMIC DNA]</scope>
    <source>
        <strain evidence="3 4">DGU11</strain>
    </source>
</reference>
<evidence type="ECO:0000313" key="4">
    <source>
        <dbReference type="Proteomes" id="UP001464555"/>
    </source>
</evidence>
<dbReference type="RefSeq" id="WP_341697055.1">
    <property type="nucleotide sequence ID" value="NZ_JBBYHR010000005.1"/>
</dbReference>
<dbReference type="InterPro" id="IPR041286">
    <property type="entry name" value="MBG_2"/>
</dbReference>
<feature type="domain" description="YDG" evidence="1">
    <location>
        <begin position="1453"/>
        <end position="1533"/>
    </location>
</feature>
<feature type="domain" description="YDG" evidence="1">
    <location>
        <begin position="610"/>
        <end position="690"/>
    </location>
</feature>
<proteinExistence type="predicted"/>
<name>A0ABU9HX85_9FLAO</name>
<dbReference type="Pfam" id="PF18657">
    <property type="entry name" value="YDG"/>
    <property type="match status" value="12"/>
</dbReference>
<feature type="domain" description="YDG" evidence="1">
    <location>
        <begin position="786"/>
        <end position="861"/>
    </location>
</feature>
<evidence type="ECO:0000259" key="2">
    <source>
        <dbReference type="Pfam" id="PF18676"/>
    </source>
</evidence>
<feature type="domain" description="YDG" evidence="1">
    <location>
        <begin position="953"/>
        <end position="1029"/>
    </location>
</feature>
<accession>A0ABU9HX85</accession>
<dbReference type="SUPFAM" id="SSF49373">
    <property type="entry name" value="Invasin/intimin cell-adhesion fragments"/>
    <property type="match status" value="2"/>
</dbReference>
<organism evidence="3 4">
    <name type="scientific">Flavobacterium arundinis</name>
    <dbReference type="NCBI Taxonomy" id="3139143"/>
    <lineage>
        <taxon>Bacteria</taxon>
        <taxon>Pseudomonadati</taxon>
        <taxon>Bacteroidota</taxon>
        <taxon>Flavobacteriia</taxon>
        <taxon>Flavobacteriales</taxon>
        <taxon>Flavobacteriaceae</taxon>
        <taxon>Flavobacterium</taxon>
    </lineage>
</organism>
<feature type="domain" description="MBG" evidence="2">
    <location>
        <begin position="1625"/>
        <end position="1704"/>
    </location>
</feature>
<feature type="domain" description="YDG" evidence="1">
    <location>
        <begin position="1203"/>
        <end position="1279"/>
    </location>
</feature>
<feature type="domain" description="YDG" evidence="1">
    <location>
        <begin position="1036"/>
        <end position="1113"/>
    </location>
</feature>
<dbReference type="Pfam" id="PF18676">
    <property type="entry name" value="MBG_2"/>
    <property type="match status" value="1"/>
</dbReference>
<dbReference type="Gene3D" id="2.60.40.1080">
    <property type="match status" value="3"/>
</dbReference>
<dbReference type="NCBIfam" id="NF033708">
    <property type="entry name" value="T9SS_Cterm_ChiA"/>
    <property type="match status" value="1"/>
</dbReference>
<dbReference type="Proteomes" id="UP001464555">
    <property type="component" value="Unassembled WGS sequence"/>
</dbReference>
<keyword evidence="4" id="KW-1185">Reference proteome</keyword>
<dbReference type="Gene3D" id="3.30.160.710">
    <property type="match status" value="1"/>
</dbReference>
<dbReference type="EMBL" id="JBBYHR010000005">
    <property type="protein sequence ID" value="MEL1244739.1"/>
    <property type="molecule type" value="Genomic_DNA"/>
</dbReference>
<dbReference type="InterPro" id="IPR041248">
    <property type="entry name" value="YDG"/>
</dbReference>
<feature type="domain" description="YDG" evidence="1">
    <location>
        <begin position="1123"/>
        <end position="1196"/>
    </location>
</feature>
<comment type="caution">
    <text evidence="3">The sequence shown here is derived from an EMBL/GenBank/DDBJ whole genome shotgun (WGS) entry which is preliminary data.</text>
</comment>
<feature type="domain" description="YDG" evidence="1">
    <location>
        <begin position="1540"/>
        <end position="1612"/>
    </location>
</feature>
<evidence type="ECO:0000313" key="3">
    <source>
        <dbReference type="EMBL" id="MEL1244739.1"/>
    </source>
</evidence>
<protein>
    <submittedName>
        <fullName evidence="3">YDG domain-containing protein</fullName>
    </submittedName>
</protein>
<feature type="domain" description="YDG" evidence="1">
    <location>
        <begin position="524"/>
        <end position="603"/>
    </location>
</feature>
<feature type="domain" description="YDG" evidence="1">
    <location>
        <begin position="1373"/>
        <end position="1446"/>
    </location>
</feature>
<feature type="domain" description="YDG" evidence="1">
    <location>
        <begin position="1286"/>
        <end position="1363"/>
    </location>
</feature>
<gene>
    <name evidence="3" type="ORF">AAEO56_10745</name>
</gene>
<sequence length="2960" mass="301265">MKLLHQNLLKGLFLMVLFLTATVSWGQLVDEGFEASTAPAGWTMNSMAYSTNNKCSGSRSAMFNANGDYMITPVLGSPGVLTFTWRRSSNSPTNPSFQIGYATSASATTWTSIGTISSFTTSCQTFTYDLTGLSNIYVRVLDNRGGGANEVYVDDFLVAQPAFSSASTIIRNTSFTEPSNIDYTQYQATDITFAGSVHNSMEVAKFDIRDGGTAADADALPTTLTAITFTVANPGPIRKLAIYDGNTEIAEQAVTSTAGSVAVAFSGFSLSAPDGGTSTFGSKTFSLRATFDAAVTDNTQFSFTVNATTEATSNTSKFAADNAGAAASLTTTDRNRIEVTADRLAFVTQPATTNANAAMANVTVSANDANGNRDLDFTSGVKITSTGTLTGSPVSAATVTSGLATFTGLTHTAAGTGFVLTAQRTATSDWSVNSNTFAINKLAQTITFASNITKTYGDAEFDLTATASSGLAVTYTSSDESVATISGSTVIILSNGVTTITASQAGNGVYNAAANVAKTLTVNKKQLSVTGAVAQSKIYDGTPDATITGAVLSGGVVGSDDVTLGSFYIAGFNNKNIGTAKPVDAAFELEGAHASRYTLADPTGLTADITAKELTISGITIADKDFDSDTDATIVGTPVLNGVVGTEDVTLNTSAATAVFANIGPGATIPVTVSGYAVNGNDIANYTLIQPQGLTANINETGLANQTITFGALDAVTYGDATFNLTATASSGLTVTYTSSDENVATVSGNTVTITGAGTTTIRAFQEGNGSFNPASSVPQELVVNKKTITVAGAAVTDKVYNTTTTAVATGTLAGLVGGDAAFVDLTGTGVFASADVANGIAVTTDYSITGTRAYNYELTQPGDLTGNITPATLTLETASAASKIYDGTTATTVSGVLTGILPGDTVTYNGTGTFASAGVATGIAVTSTSTLAGTDAGNYQLAQPTGLTADITAKNLTVTATAGDKEYNRTTAAVITVTGITGLADGDDVTATGGGTFNNFNVGTGKPVTAALSLTGDDAANYTLTQPTGLTAAITAKNLTVTSADVADKAYDGNTNATITNAVLDGIVAGDEADVTIVSGTFAQAETGNNIPVSSLVLSGSAAGNYSLTQPTGLTGNITGMPLTLAGAAAQNKVYDGNNTAVITGTLSGVAPGDDVTFTGTGTFASVAVANGIEVTPLITIGGADAANYTFTQPTGLSANITPKALTVNAVAVTKEYNRTTAAVITVSQINGIVAGDDINVTGGGTFNTFTKGTNKPVTAALVLGGDSAANYTLTQPTGLTADITAKNLTVTSADVVNRPYNGTTAATIENAVIDGIVAGDEADVAIVSGTFAQAEIGTDIPVANLVLSGAATTNYTLTQPTGLTGNITGTTLTLTGAAAQNKVYDSTTAAVITGTLTGVAAGDDVTFTGTGIFASADAANGIEVTPTITLGGADAANYTLTQPTGLTANITPKTLTIAGLTADNKVYDKTTTATLSGTPSLVGILNSDDVSLDGTPVANFNNFLVGTAKPVTVTGYVLADNAANYTLVQPTGLTANITAKPLTMTGGAVTTKTYNTTTAAVVTGVTLVGVEAGDTVTATTGTFASANAGTQNVTVLLAGANAGNYTLTQADPLLTGTINKAPLTVTADFKTRVAGASNPALTITYATFAGSDNAADDADFTPPTLTTTAASGSTVPGAYPITFATPGDADNYTFTYVEGTLTVTGPETTSFGPGTLWTNPITDSNPSAGNPFTTGQTVATNTNSAAAPVGTAIITVSGIGRGSGIGANAAGNRYNANSWNTVFDSSDYFEFTITPVDGYKLNLASFVYTGQASGTGPSSFAFRSSKDGYAGNIGTATASGATISLSGAAYQNLTGAITFRFYGWGSSGSNPAGGTFSINDFSFTGSVIKLPNPAVLPVISNITSGVTTYTVNYGQANASFDVDVNADATPTVTFSAAFPSALTGSASINAATGVITFNDDILPGTYNIPVNAKSYYNTVTTPATNGDTKTLVFKVNKLDQPVTFDTDPNPLPANLQPGDTFTVDYNNPAGLPVTWSTSNGSVATVATNGDGTATVTIVAAGSANIIASNSGDTIYNALNATATALNIRTLTATPGTINLIGYQGQATIAAHLTNIAAANLNAVNGNLTISVTDGAEYFEVSNAANSGFDTTAAYAYSGASFSTSNPAIYVRLKAGLTMGDYTGTMTLSGGGAITTVTLNGTVQVAPVVNTTAAAYGPYCVGTDNNISVAFTTEGGFPAGNFYAQVSDATGNFHSDFSNIISGATAASPINATMQDDLAAGNYRVRVVHLSNGLLLTTSLGDNGSAIVINAKPTLTSVQVAVSCAGTASGVSLAGLLPNTGVTVNYTIGAAANTATVTADAGGNASFDIVLDGANDGQLLTVTSLTRTDVTQSCAAAFSVSATITVGANTWTGAAGTSDWNDENNWSCNTVPTEDIRAIIGAGANQPEISGNTIVSVKTLTIEDGADMVVESGSNIRVIGKVTVQEGGSLTLQNNANLIQVNDVDNSGEITVIKNSAPMYRLDYALWSSPVTGGSLVDFSPQTLSNRFYHYNPISDAYATVPGSTLFNEGMSYLIRVANNHPAYVAGQTGTPWTGTFEGTPNNGDVNVSVMPADGTITGYNAVGNPYPSPINIAAFYAANANNLGDDTSLYFWRKKNDENTSCYASLTLTGYTANNGNAFGDSSNGVFNNPEESDTWVINPGQGFIVQAEGSTISFNNGMRVAVNNNQQFRNAQDAATTGSRLWLNLTGAQGEFHQTLVAYTNNTTLGLDYGWDGKALTDGTVAIYSLIGESKLGIQARPAFDAADVVPMGYKATTAGSYTITLDHVDGLFSQDQDIYLKDNLFGTTHDLKLSAYEFATEAGTFEGRFEVVYAEALGTDIPVMDANSIIVYKQGSNINISSGTTDMTGVTVYDLRGRVLYRHESINAAETVISGLQAQEQMLIVEVTTLKGKVSKKIIF</sequence>
<dbReference type="InterPro" id="IPR008964">
    <property type="entry name" value="Invasin/intimin_cell_adhesion"/>
</dbReference>